<dbReference type="AlphaFoldDB" id="A0A4Y9F4F3"/>
<keyword evidence="9" id="KW-0963">Cytoplasm</keyword>
<dbReference type="RefSeq" id="WP_135011814.1">
    <property type="nucleotide sequence ID" value="NZ_JADGLK010000011.1"/>
</dbReference>
<dbReference type="GO" id="GO:0004109">
    <property type="term" value="F:coproporphyrinogen oxidase activity"/>
    <property type="evidence" value="ECO:0007669"/>
    <property type="project" value="InterPro"/>
</dbReference>
<keyword evidence="7 9" id="KW-0411">Iron-sulfur</keyword>
<keyword evidence="4 9" id="KW-0949">S-adenosyl-L-methionine</keyword>
<feature type="domain" description="Radical SAM core" evidence="10">
    <location>
        <begin position="23"/>
        <end position="267"/>
    </location>
</feature>
<dbReference type="OrthoDB" id="9808022at2"/>
<dbReference type="InterPro" id="IPR004559">
    <property type="entry name" value="HemW-like"/>
</dbReference>
<proteinExistence type="inferred from homology"/>
<reference evidence="11 12" key="1">
    <citation type="submission" date="2019-03" db="EMBL/GenBank/DDBJ databases">
        <title>Diversity of the mouse oral microbiome.</title>
        <authorList>
            <person name="Joseph S."/>
            <person name="Aduse-Opoku J."/>
            <person name="Curtis M."/>
            <person name="Wade W."/>
            <person name="Hashim A."/>
        </authorList>
    </citation>
    <scope>NUCLEOTIDE SEQUENCE [LARGE SCALE GENOMIC DNA]</scope>
    <source>
        <strain evidence="12">irhom_31</strain>
    </source>
</reference>
<gene>
    <name evidence="11" type="ORF">E4U03_04280</name>
</gene>
<dbReference type="InterPro" id="IPR013785">
    <property type="entry name" value="Aldolase_TIM"/>
</dbReference>
<accession>A0A4Y9F4F3</accession>
<evidence type="ECO:0000256" key="7">
    <source>
        <dbReference type="ARBA" id="ARBA00023014"/>
    </source>
</evidence>
<dbReference type="STRING" id="85336.A7979_00360"/>
<comment type="function">
    <text evidence="9">Probably acts as a heme chaperone, transferring heme to an unknown acceptor. Binds one molecule of heme per monomer, possibly covalently. Binds 1 [4Fe-4S] cluster. The cluster is coordinated with 3 cysteines and an exchangeable S-adenosyl-L-methionine.</text>
</comment>
<keyword evidence="5 9" id="KW-0479">Metal-binding</keyword>
<dbReference type="InterPro" id="IPR058240">
    <property type="entry name" value="rSAM_sf"/>
</dbReference>
<dbReference type="NCBIfam" id="TIGR00539">
    <property type="entry name" value="hemN_rel"/>
    <property type="match status" value="1"/>
</dbReference>
<dbReference type="CDD" id="cd01335">
    <property type="entry name" value="Radical_SAM"/>
    <property type="match status" value="1"/>
</dbReference>
<evidence type="ECO:0000256" key="6">
    <source>
        <dbReference type="ARBA" id="ARBA00023004"/>
    </source>
</evidence>
<sequence>MPAQPLGVPAPLDGRIPADSAVHGVERDFSLYVHVPFCSVRCGYCDFNTYATEDFGNGVGLGTYAEDAIAELRFARQVLRESGVADRPLYSVFFGGGTPTKLPAADLVKILREAVELFGVEEGAEVTTEANPDSVTREDLEVLKAGGFTRVSFGMQSVVPEVLEVLDRTHTPANVPKVVAWAKEVGLQVSVDLIYGSPGESLAQWEQSVRAAVSYAPDHISAYSLIVEEGTKLAAQIRRGDYIMPDEDLMADMYLLAEQIFNEAGYHWYEVSNYAKSPEYRSRHNYAYWRNQDWWGIGPGAHSHVNGTRWWNLKHPVPYANRVRAGQSPAAAREVLGEQTRRFEDIMLQVRVIDGLDISRLLEGSDAARIGASLDWLEGQGLIDPEARAGGRVQLTLQGRLLGDAVTRELLPDIDS</sequence>
<evidence type="ECO:0000256" key="4">
    <source>
        <dbReference type="ARBA" id="ARBA00022691"/>
    </source>
</evidence>
<dbReference type="PANTHER" id="PTHR13932">
    <property type="entry name" value="COPROPORPHYRINIGEN III OXIDASE"/>
    <property type="match status" value="1"/>
</dbReference>
<dbReference type="GO" id="GO:0051539">
    <property type="term" value="F:4 iron, 4 sulfur cluster binding"/>
    <property type="evidence" value="ECO:0007669"/>
    <property type="project" value="UniProtKB-UniRule"/>
</dbReference>
<evidence type="ECO:0000259" key="10">
    <source>
        <dbReference type="PROSITE" id="PS51918"/>
    </source>
</evidence>
<dbReference type="GO" id="GO:0006779">
    <property type="term" value="P:porphyrin-containing compound biosynthetic process"/>
    <property type="evidence" value="ECO:0007669"/>
    <property type="project" value="InterPro"/>
</dbReference>
<organism evidence="11 12">
    <name type="scientific">Rothia nasimurium</name>
    <dbReference type="NCBI Taxonomy" id="85336"/>
    <lineage>
        <taxon>Bacteria</taxon>
        <taxon>Bacillati</taxon>
        <taxon>Actinomycetota</taxon>
        <taxon>Actinomycetes</taxon>
        <taxon>Micrococcales</taxon>
        <taxon>Micrococcaceae</taxon>
        <taxon>Rothia</taxon>
    </lineage>
</organism>
<evidence type="ECO:0000256" key="9">
    <source>
        <dbReference type="RuleBase" id="RU364116"/>
    </source>
</evidence>
<dbReference type="InterPro" id="IPR034505">
    <property type="entry name" value="Coproporphyrinogen-III_oxidase"/>
</dbReference>
<keyword evidence="9" id="KW-0004">4Fe-4S</keyword>
<evidence type="ECO:0000313" key="11">
    <source>
        <dbReference type="EMBL" id="TFU23037.1"/>
    </source>
</evidence>
<comment type="caution">
    <text evidence="11">The sequence shown here is derived from an EMBL/GenBank/DDBJ whole genome shotgun (WGS) entry which is preliminary data.</text>
</comment>
<dbReference type="SUPFAM" id="SSF102114">
    <property type="entry name" value="Radical SAM enzymes"/>
    <property type="match status" value="1"/>
</dbReference>
<dbReference type="InterPro" id="IPR006638">
    <property type="entry name" value="Elp3/MiaA/NifB-like_rSAM"/>
</dbReference>
<dbReference type="InterPro" id="IPR007197">
    <property type="entry name" value="rSAM"/>
</dbReference>
<dbReference type="Proteomes" id="UP000297951">
    <property type="component" value="Unassembled WGS sequence"/>
</dbReference>
<evidence type="ECO:0000256" key="2">
    <source>
        <dbReference type="ARBA" id="ARBA00017228"/>
    </source>
</evidence>
<keyword evidence="8 9" id="KW-0143">Chaperone</keyword>
<keyword evidence="6 9" id="KW-0408">Iron</keyword>
<dbReference type="SMART" id="SM00729">
    <property type="entry name" value="Elp3"/>
    <property type="match status" value="1"/>
</dbReference>
<comment type="subcellular location">
    <subcellularLocation>
        <location evidence="9">Cytoplasm</location>
    </subcellularLocation>
</comment>
<dbReference type="SFLD" id="SFLDF00562">
    <property type="entry name" value="HemN-like__clustered_with_heat"/>
    <property type="match status" value="1"/>
</dbReference>
<dbReference type="GO" id="GO:0005737">
    <property type="term" value="C:cytoplasm"/>
    <property type="evidence" value="ECO:0007669"/>
    <property type="project" value="UniProtKB-SubCell"/>
</dbReference>
<dbReference type="GO" id="GO:0046872">
    <property type="term" value="F:metal ion binding"/>
    <property type="evidence" value="ECO:0007669"/>
    <property type="project" value="UniProtKB-UniRule"/>
</dbReference>
<evidence type="ECO:0000256" key="3">
    <source>
        <dbReference type="ARBA" id="ARBA00022617"/>
    </source>
</evidence>
<evidence type="ECO:0000313" key="12">
    <source>
        <dbReference type="Proteomes" id="UP000297951"/>
    </source>
</evidence>
<dbReference type="SFLD" id="SFLDG01082">
    <property type="entry name" value="B12-binding_domain_containing"/>
    <property type="match status" value="1"/>
</dbReference>
<evidence type="ECO:0000256" key="1">
    <source>
        <dbReference type="ARBA" id="ARBA00006100"/>
    </source>
</evidence>
<name>A0A4Y9F4F3_9MICC</name>
<comment type="similarity">
    <text evidence="1">Belongs to the anaerobic coproporphyrinogen-III oxidase family. HemW subfamily.</text>
</comment>
<protein>
    <recommendedName>
        <fullName evidence="2 9">Heme chaperone HemW</fullName>
    </recommendedName>
</protein>
<evidence type="ECO:0000256" key="5">
    <source>
        <dbReference type="ARBA" id="ARBA00022723"/>
    </source>
</evidence>
<evidence type="ECO:0000256" key="8">
    <source>
        <dbReference type="ARBA" id="ARBA00023186"/>
    </source>
</evidence>
<dbReference type="SFLD" id="SFLDS00029">
    <property type="entry name" value="Radical_SAM"/>
    <property type="match status" value="1"/>
</dbReference>
<dbReference type="SFLD" id="SFLDG01065">
    <property type="entry name" value="anaerobic_coproporphyrinogen-I"/>
    <property type="match status" value="1"/>
</dbReference>
<dbReference type="PANTHER" id="PTHR13932:SF5">
    <property type="entry name" value="RADICAL S-ADENOSYL METHIONINE DOMAIN-CONTAINING PROTEIN 1, MITOCHONDRIAL"/>
    <property type="match status" value="1"/>
</dbReference>
<dbReference type="Pfam" id="PF04055">
    <property type="entry name" value="Radical_SAM"/>
    <property type="match status" value="1"/>
</dbReference>
<dbReference type="Gene3D" id="3.20.20.70">
    <property type="entry name" value="Aldolase class I"/>
    <property type="match status" value="1"/>
</dbReference>
<keyword evidence="3 9" id="KW-0349">Heme</keyword>
<dbReference type="PROSITE" id="PS51918">
    <property type="entry name" value="RADICAL_SAM"/>
    <property type="match status" value="1"/>
</dbReference>
<dbReference type="EMBL" id="SPQC01000011">
    <property type="protein sequence ID" value="TFU23037.1"/>
    <property type="molecule type" value="Genomic_DNA"/>
</dbReference>